<dbReference type="PANTHER" id="PTHR10088:SF4">
    <property type="entry name" value="GLUCOKINASE REGULATORY PROTEIN"/>
    <property type="match status" value="1"/>
</dbReference>
<evidence type="ECO:0000256" key="3">
    <source>
        <dbReference type="HAMAP-Rule" id="MF_00068"/>
    </source>
</evidence>
<dbReference type="Gene3D" id="3.40.50.10490">
    <property type="entry name" value="Glucose-6-phosphate isomerase like protein, domain 1"/>
    <property type="match status" value="1"/>
</dbReference>
<comment type="miscellaneous">
    <text evidence="3">A lyase-type mechanism (elimination/hydration) is suggested for the cleavage of the lactyl ether bond of MurNAc 6-phosphate, with the formation of an alpha,beta-unsaturated aldehyde intermediate with (E)-stereochemistry, followed by the syn addition of water to give product.</text>
</comment>
<accession>A0ABW5S707</accession>
<gene>
    <name evidence="3 5" type="primary">murQ</name>
    <name evidence="5" type="ORF">ACFSUE_15585</name>
</gene>
<keyword evidence="6" id="KW-1185">Reference proteome</keyword>
<dbReference type="InterPro" id="IPR005488">
    <property type="entry name" value="Etherase_MurQ"/>
</dbReference>
<sequence>MVLMLDKLITEVRNRNTTHLDRMSTHDILSTMNQEDQSVPLAVSKELDHIEQVVKMVIQALQSGGRLIYIGAGTSGRLGVLDAVECVPTFSTPPQQVIGLIAGGKKALTEAVEGAEDDEPLAAKDLAAIDIDAKDVVIGIAASGRTPYVIGGLKYAKKIGASTAGLSCNPKAQMSRYVDVAIEIESGPEVLTGSTRLKAGTSQKLVLNMISTASMIGIGKVYENLMVDVQPTNKKLVERSKRIIMEATGVDLMTAEQFYLTSKNNVKAAILMILLHCSLDEALKRLKLAKGFVRIAVENPNDENQTNNLNEA</sequence>
<protein>
    <recommendedName>
        <fullName evidence="3">N-acetylmuramic acid 6-phosphate etherase</fullName>
        <shortName evidence="3">MurNAc-6-P etherase</shortName>
        <ecNumber evidence="3">4.2.1.126</ecNumber>
    </recommendedName>
    <alternativeName>
        <fullName evidence="3">N-acetylmuramic acid 6-phosphate hydrolase</fullName>
    </alternativeName>
    <alternativeName>
        <fullName evidence="3">N-acetylmuramic acid 6-phosphate lyase</fullName>
    </alternativeName>
</protein>
<dbReference type="PROSITE" id="PS01272">
    <property type="entry name" value="GCKR"/>
    <property type="match status" value="1"/>
</dbReference>
<dbReference type="InterPro" id="IPR001347">
    <property type="entry name" value="SIS_dom"/>
</dbReference>
<dbReference type="InterPro" id="IPR005486">
    <property type="entry name" value="Glucokinase_regulatory_CS"/>
</dbReference>
<organism evidence="5 6">
    <name type="scientific">Sporolactobacillus shoreicorticis</name>
    <dbReference type="NCBI Taxonomy" id="1923877"/>
    <lineage>
        <taxon>Bacteria</taxon>
        <taxon>Bacillati</taxon>
        <taxon>Bacillota</taxon>
        <taxon>Bacilli</taxon>
        <taxon>Bacillales</taxon>
        <taxon>Sporolactobacillaceae</taxon>
        <taxon>Sporolactobacillus</taxon>
    </lineage>
</organism>
<feature type="domain" description="SIS" evidence="4">
    <location>
        <begin position="57"/>
        <end position="220"/>
    </location>
</feature>
<name>A0ABW5S707_9BACL</name>
<dbReference type="PROSITE" id="PS51464">
    <property type="entry name" value="SIS"/>
    <property type="match status" value="1"/>
</dbReference>
<evidence type="ECO:0000259" key="4">
    <source>
        <dbReference type="PROSITE" id="PS51464"/>
    </source>
</evidence>
<comment type="pathway">
    <text evidence="3">Amino-sugar metabolism; N-acetylmuramate degradation.</text>
</comment>
<dbReference type="InterPro" id="IPR040190">
    <property type="entry name" value="MURQ/GCKR"/>
</dbReference>
<evidence type="ECO:0000313" key="6">
    <source>
        <dbReference type="Proteomes" id="UP001597399"/>
    </source>
</evidence>
<dbReference type="PANTHER" id="PTHR10088">
    <property type="entry name" value="GLUCOKINASE REGULATORY PROTEIN"/>
    <property type="match status" value="1"/>
</dbReference>
<evidence type="ECO:0000256" key="2">
    <source>
        <dbReference type="ARBA" id="ARBA00023277"/>
    </source>
</evidence>
<feature type="active site" evidence="3">
    <location>
        <position position="116"/>
    </location>
</feature>
<comment type="catalytic activity">
    <reaction evidence="3">
        <text>N-acetyl-D-muramate 6-phosphate + H2O = N-acetyl-D-glucosamine 6-phosphate + (R)-lactate</text>
        <dbReference type="Rhea" id="RHEA:26410"/>
        <dbReference type="ChEBI" id="CHEBI:15377"/>
        <dbReference type="ChEBI" id="CHEBI:16004"/>
        <dbReference type="ChEBI" id="CHEBI:57513"/>
        <dbReference type="ChEBI" id="CHEBI:58722"/>
        <dbReference type="EC" id="4.2.1.126"/>
    </reaction>
</comment>
<dbReference type="HAMAP" id="MF_00068">
    <property type="entry name" value="MurQ"/>
    <property type="match status" value="1"/>
</dbReference>
<dbReference type="Proteomes" id="UP001597399">
    <property type="component" value="Unassembled WGS sequence"/>
</dbReference>
<dbReference type="GO" id="GO:0016829">
    <property type="term" value="F:lyase activity"/>
    <property type="evidence" value="ECO:0007669"/>
    <property type="project" value="UniProtKB-KW"/>
</dbReference>
<feature type="active site" description="Proton donor" evidence="3">
    <location>
        <position position="85"/>
    </location>
</feature>
<keyword evidence="1 3" id="KW-0456">Lyase</keyword>
<dbReference type="EC" id="4.2.1.126" evidence="3"/>
<dbReference type="Gene3D" id="1.10.8.1080">
    <property type="match status" value="1"/>
</dbReference>
<evidence type="ECO:0000313" key="5">
    <source>
        <dbReference type="EMBL" id="MFD2695038.1"/>
    </source>
</evidence>
<dbReference type="NCBIfam" id="TIGR00274">
    <property type="entry name" value="N-acetylmuramic acid 6-phosphate etherase"/>
    <property type="match status" value="1"/>
</dbReference>
<dbReference type="EMBL" id="JBHUMQ010000035">
    <property type="protein sequence ID" value="MFD2695038.1"/>
    <property type="molecule type" value="Genomic_DNA"/>
</dbReference>
<evidence type="ECO:0000256" key="1">
    <source>
        <dbReference type="ARBA" id="ARBA00023239"/>
    </source>
</evidence>
<comment type="subunit">
    <text evidence="3">Homodimer.</text>
</comment>
<comment type="function">
    <text evidence="3">Specifically catalyzes the cleavage of the D-lactyl ether substituent of MurNAc 6-phosphate, producing GlcNAc 6-phosphate and D-lactate.</text>
</comment>
<dbReference type="RefSeq" id="WP_290446615.1">
    <property type="nucleotide sequence ID" value="NZ_JAMXWM010000037.1"/>
</dbReference>
<dbReference type="Pfam" id="PF22645">
    <property type="entry name" value="GKRP_SIS_N"/>
    <property type="match status" value="1"/>
</dbReference>
<dbReference type="SUPFAM" id="SSF53697">
    <property type="entry name" value="SIS domain"/>
    <property type="match status" value="1"/>
</dbReference>
<dbReference type="CDD" id="cd05007">
    <property type="entry name" value="SIS_Etherase"/>
    <property type="match status" value="1"/>
</dbReference>
<proteinExistence type="inferred from homology"/>
<comment type="similarity">
    <text evidence="3">Belongs to the GCKR-like family. MurNAc-6-P etherase subfamily.</text>
</comment>
<keyword evidence="2 3" id="KW-0119">Carbohydrate metabolism</keyword>
<comment type="caution">
    <text evidence="5">The sequence shown here is derived from an EMBL/GenBank/DDBJ whole genome shotgun (WGS) entry which is preliminary data.</text>
</comment>
<dbReference type="NCBIfam" id="NF003915">
    <property type="entry name" value="PRK05441.1"/>
    <property type="match status" value="1"/>
</dbReference>
<dbReference type="InterPro" id="IPR046348">
    <property type="entry name" value="SIS_dom_sf"/>
</dbReference>
<reference evidence="6" key="1">
    <citation type="journal article" date="2019" name="Int. J. Syst. Evol. Microbiol.">
        <title>The Global Catalogue of Microorganisms (GCM) 10K type strain sequencing project: providing services to taxonomists for standard genome sequencing and annotation.</title>
        <authorList>
            <consortium name="The Broad Institute Genomics Platform"/>
            <consortium name="The Broad Institute Genome Sequencing Center for Infectious Disease"/>
            <person name="Wu L."/>
            <person name="Ma J."/>
        </authorList>
    </citation>
    <scope>NUCLEOTIDE SEQUENCE [LARGE SCALE GENOMIC DNA]</scope>
    <source>
        <strain evidence="6">TISTR 2466</strain>
    </source>
</reference>
<dbReference type="NCBIfam" id="NF009222">
    <property type="entry name" value="PRK12570.1"/>
    <property type="match status" value="1"/>
</dbReference>